<accession>A0A9P6B0C1</accession>
<dbReference type="Proteomes" id="UP000886523">
    <property type="component" value="Unassembled WGS sequence"/>
</dbReference>
<comment type="caution">
    <text evidence="2">The sequence shown here is derived from an EMBL/GenBank/DDBJ whole genome shotgun (WGS) entry which is preliminary data.</text>
</comment>
<organism evidence="2 3">
    <name type="scientific">Hydnum rufescens UP504</name>
    <dbReference type="NCBI Taxonomy" id="1448309"/>
    <lineage>
        <taxon>Eukaryota</taxon>
        <taxon>Fungi</taxon>
        <taxon>Dikarya</taxon>
        <taxon>Basidiomycota</taxon>
        <taxon>Agaricomycotina</taxon>
        <taxon>Agaricomycetes</taxon>
        <taxon>Cantharellales</taxon>
        <taxon>Hydnaceae</taxon>
        <taxon>Hydnum</taxon>
    </lineage>
</organism>
<name>A0A9P6B0C1_9AGAM</name>
<evidence type="ECO:0000313" key="3">
    <source>
        <dbReference type="Proteomes" id="UP000886523"/>
    </source>
</evidence>
<evidence type="ECO:0000256" key="1">
    <source>
        <dbReference type="SAM" id="MobiDB-lite"/>
    </source>
</evidence>
<dbReference type="EMBL" id="MU128958">
    <property type="protein sequence ID" value="KAF9514665.1"/>
    <property type="molecule type" value="Genomic_DNA"/>
</dbReference>
<gene>
    <name evidence="2" type="ORF">BS47DRAFT_1342805</name>
</gene>
<sequence length="75" mass="7809">MASASRAGTGVVEARAGHGGTIQSLGMLLDAQRTYLDVDFETGEGGNAESTETTHDQTDSNDPGNLVPPVYPMQD</sequence>
<protein>
    <submittedName>
        <fullName evidence="2">Uncharacterized protein</fullName>
    </submittedName>
</protein>
<proteinExistence type="predicted"/>
<feature type="non-terminal residue" evidence="2">
    <location>
        <position position="75"/>
    </location>
</feature>
<reference evidence="2" key="1">
    <citation type="journal article" date="2020" name="Nat. Commun.">
        <title>Large-scale genome sequencing of mycorrhizal fungi provides insights into the early evolution of symbiotic traits.</title>
        <authorList>
            <person name="Miyauchi S."/>
            <person name="Kiss E."/>
            <person name="Kuo A."/>
            <person name="Drula E."/>
            <person name="Kohler A."/>
            <person name="Sanchez-Garcia M."/>
            <person name="Morin E."/>
            <person name="Andreopoulos B."/>
            <person name="Barry K.W."/>
            <person name="Bonito G."/>
            <person name="Buee M."/>
            <person name="Carver A."/>
            <person name="Chen C."/>
            <person name="Cichocki N."/>
            <person name="Clum A."/>
            <person name="Culley D."/>
            <person name="Crous P.W."/>
            <person name="Fauchery L."/>
            <person name="Girlanda M."/>
            <person name="Hayes R.D."/>
            <person name="Keri Z."/>
            <person name="LaButti K."/>
            <person name="Lipzen A."/>
            <person name="Lombard V."/>
            <person name="Magnuson J."/>
            <person name="Maillard F."/>
            <person name="Murat C."/>
            <person name="Nolan M."/>
            <person name="Ohm R.A."/>
            <person name="Pangilinan J."/>
            <person name="Pereira M.F."/>
            <person name="Perotto S."/>
            <person name="Peter M."/>
            <person name="Pfister S."/>
            <person name="Riley R."/>
            <person name="Sitrit Y."/>
            <person name="Stielow J.B."/>
            <person name="Szollosi G."/>
            <person name="Zifcakova L."/>
            <person name="Stursova M."/>
            <person name="Spatafora J.W."/>
            <person name="Tedersoo L."/>
            <person name="Vaario L.M."/>
            <person name="Yamada A."/>
            <person name="Yan M."/>
            <person name="Wang P."/>
            <person name="Xu J."/>
            <person name="Bruns T."/>
            <person name="Baldrian P."/>
            <person name="Vilgalys R."/>
            <person name="Dunand C."/>
            <person name="Henrissat B."/>
            <person name="Grigoriev I.V."/>
            <person name="Hibbett D."/>
            <person name="Nagy L.G."/>
            <person name="Martin F.M."/>
        </authorList>
    </citation>
    <scope>NUCLEOTIDE SEQUENCE</scope>
    <source>
        <strain evidence="2">UP504</strain>
    </source>
</reference>
<dbReference type="AlphaFoldDB" id="A0A9P6B0C1"/>
<keyword evidence="3" id="KW-1185">Reference proteome</keyword>
<feature type="region of interest" description="Disordered" evidence="1">
    <location>
        <begin position="40"/>
        <end position="75"/>
    </location>
</feature>
<evidence type="ECO:0000313" key="2">
    <source>
        <dbReference type="EMBL" id="KAF9514665.1"/>
    </source>
</evidence>